<proteinExistence type="predicted"/>
<sequence length="137" mass="13898">MKATAITALAVTGLASLGSAANGMLKSCTTFSLTGLPTPNGGSMMLSAWCNNNGAKVFSQIDLNKCFGWTADNCGFTYPPANGFTGVVSSCSNTHTGDADFGNNFGCNGPCNHGSGDVFNVFALNSYIGSSGGRLVC</sequence>
<dbReference type="Proteomes" id="UP000284375">
    <property type="component" value="Unassembled WGS sequence"/>
</dbReference>
<gene>
    <name evidence="3" type="ORF">VSDG_01991</name>
</gene>
<feature type="domain" description="Cyanovirin-N" evidence="2">
    <location>
        <begin position="27"/>
        <end position="136"/>
    </location>
</feature>
<reference evidence="3 4" key="1">
    <citation type="submission" date="2015-09" db="EMBL/GenBank/DDBJ databases">
        <title>Host preference determinants of Valsa canker pathogens revealed by comparative genomics.</title>
        <authorList>
            <person name="Yin Z."/>
            <person name="Huang L."/>
        </authorList>
    </citation>
    <scope>NUCLEOTIDE SEQUENCE [LARGE SCALE GENOMIC DNA]</scope>
    <source>
        <strain evidence="3 4">YSFL</strain>
    </source>
</reference>
<dbReference type="InterPro" id="IPR011058">
    <property type="entry name" value="Cyanovirin-N"/>
</dbReference>
<evidence type="ECO:0000313" key="3">
    <source>
        <dbReference type="EMBL" id="ROW01520.1"/>
    </source>
</evidence>
<keyword evidence="1" id="KW-0732">Signal</keyword>
<comment type="caution">
    <text evidence="3">The sequence shown here is derived from an EMBL/GenBank/DDBJ whole genome shotgun (WGS) entry which is preliminary data.</text>
</comment>
<accession>A0A423WDR4</accession>
<evidence type="ECO:0000313" key="4">
    <source>
        <dbReference type="Proteomes" id="UP000284375"/>
    </source>
</evidence>
<dbReference type="AlphaFoldDB" id="A0A423WDR4"/>
<dbReference type="Gene3D" id="2.30.60.10">
    <property type="entry name" value="Cyanovirin-N"/>
    <property type="match status" value="1"/>
</dbReference>
<evidence type="ECO:0000259" key="2">
    <source>
        <dbReference type="Pfam" id="PF08881"/>
    </source>
</evidence>
<evidence type="ECO:0000256" key="1">
    <source>
        <dbReference type="SAM" id="SignalP"/>
    </source>
</evidence>
<feature type="chain" id="PRO_5019173656" description="Cyanovirin-N domain-containing protein" evidence="1">
    <location>
        <begin position="21"/>
        <end position="137"/>
    </location>
</feature>
<organism evidence="3 4">
    <name type="scientific">Cytospora chrysosperma</name>
    <name type="common">Cytospora canker fungus</name>
    <name type="synonym">Sphaeria chrysosperma</name>
    <dbReference type="NCBI Taxonomy" id="252740"/>
    <lineage>
        <taxon>Eukaryota</taxon>
        <taxon>Fungi</taxon>
        <taxon>Dikarya</taxon>
        <taxon>Ascomycota</taxon>
        <taxon>Pezizomycotina</taxon>
        <taxon>Sordariomycetes</taxon>
        <taxon>Sordariomycetidae</taxon>
        <taxon>Diaporthales</taxon>
        <taxon>Cytosporaceae</taxon>
        <taxon>Cytospora</taxon>
    </lineage>
</organism>
<dbReference type="Pfam" id="PF08881">
    <property type="entry name" value="CVNH"/>
    <property type="match status" value="1"/>
</dbReference>
<dbReference type="InterPro" id="IPR036673">
    <property type="entry name" value="Cyanovirin-N_sf"/>
</dbReference>
<feature type="signal peptide" evidence="1">
    <location>
        <begin position="1"/>
        <end position="20"/>
    </location>
</feature>
<protein>
    <recommendedName>
        <fullName evidence="2">Cyanovirin-N domain-containing protein</fullName>
    </recommendedName>
</protein>
<keyword evidence="4" id="KW-1185">Reference proteome</keyword>
<dbReference type="OrthoDB" id="5204380at2759"/>
<dbReference type="SUPFAM" id="SSF51322">
    <property type="entry name" value="Cyanovirin-N"/>
    <property type="match status" value="1"/>
</dbReference>
<name>A0A423WDR4_CYTCH</name>
<dbReference type="EMBL" id="LJZO01000006">
    <property type="protein sequence ID" value="ROW01520.1"/>
    <property type="molecule type" value="Genomic_DNA"/>
</dbReference>